<dbReference type="GO" id="GO:0008270">
    <property type="term" value="F:zinc ion binding"/>
    <property type="evidence" value="ECO:0007669"/>
    <property type="project" value="UniProtKB-KW"/>
</dbReference>
<evidence type="ECO:0000256" key="2">
    <source>
        <dbReference type="ARBA" id="ARBA00022723"/>
    </source>
</evidence>
<feature type="compositionally biased region" description="Basic and acidic residues" evidence="6">
    <location>
        <begin position="440"/>
        <end position="452"/>
    </location>
</feature>
<comment type="caution">
    <text evidence="9">The sequence shown here is derived from an EMBL/GenBank/DDBJ whole genome shotgun (WGS) entry which is preliminary data.</text>
</comment>
<evidence type="ECO:0000256" key="1">
    <source>
        <dbReference type="ARBA" id="ARBA00005690"/>
    </source>
</evidence>
<feature type="domain" description="Replication factor A C-terminal" evidence="7">
    <location>
        <begin position="262"/>
        <end position="386"/>
    </location>
</feature>
<dbReference type="InterPro" id="IPR013955">
    <property type="entry name" value="Rep_factor-A_C"/>
</dbReference>
<dbReference type="Gene3D" id="2.40.50.140">
    <property type="entry name" value="Nucleic acid-binding proteins"/>
    <property type="match status" value="2"/>
</dbReference>
<keyword evidence="3" id="KW-0863">Zinc-finger</keyword>
<dbReference type="SUPFAM" id="SSF50249">
    <property type="entry name" value="Nucleic acid-binding proteins"/>
    <property type="match status" value="2"/>
</dbReference>
<organism evidence="9 10">
    <name type="scientific">Miscanthus lutarioriparius</name>
    <dbReference type="NCBI Taxonomy" id="422564"/>
    <lineage>
        <taxon>Eukaryota</taxon>
        <taxon>Viridiplantae</taxon>
        <taxon>Streptophyta</taxon>
        <taxon>Embryophyta</taxon>
        <taxon>Tracheophyta</taxon>
        <taxon>Spermatophyta</taxon>
        <taxon>Magnoliopsida</taxon>
        <taxon>Liliopsida</taxon>
        <taxon>Poales</taxon>
        <taxon>Poaceae</taxon>
        <taxon>PACMAD clade</taxon>
        <taxon>Panicoideae</taxon>
        <taxon>Andropogonodae</taxon>
        <taxon>Andropogoneae</taxon>
        <taxon>Saccharinae</taxon>
        <taxon>Miscanthus</taxon>
    </lineage>
</organism>
<dbReference type="CDD" id="cd04481">
    <property type="entry name" value="RPA1_DBD_B_like"/>
    <property type="match status" value="1"/>
</dbReference>
<dbReference type="Proteomes" id="UP000604825">
    <property type="component" value="Unassembled WGS sequence"/>
</dbReference>
<dbReference type="GO" id="GO:0003677">
    <property type="term" value="F:DNA binding"/>
    <property type="evidence" value="ECO:0007669"/>
    <property type="project" value="UniProtKB-KW"/>
</dbReference>
<evidence type="ECO:0000313" key="10">
    <source>
        <dbReference type="Proteomes" id="UP000604825"/>
    </source>
</evidence>
<dbReference type="PANTHER" id="PTHR47165">
    <property type="entry name" value="OS03G0429900 PROTEIN"/>
    <property type="match status" value="1"/>
</dbReference>
<keyword evidence="10" id="KW-1185">Reference proteome</keyword>
<dbReference type="InterPro" id="IPR012340">
    <property type="entry name" value="NA-bd_OB-fold"/>
</dbReference>
<evidence type="ECO:0000256" key="3">
    <source>
        <dbReference type="ARBA" id="ARBA00022771"/>
    </source>
</evidence>
<accession>A0A811RLM2</accession>
<reference evidence="9" key="1">
    <citation type="submission" date="2020-10" db="EMBL/GenBank/DDBJ databases">
        <authorList>
            <person name="Han B."/>
            <person name="Lu T."/>
            <person name="Zhao Q."/>
            <person name="Huang X."/>
            <person name="Zhao Y."/>
        </authorList>
    </citation>
    <scope>NUCLEOTIDE SEQUENCE</scope>
</reference>
<gene>
    <name evidence="9" type="ORF">NCGR_LOCUS54000</name>
</gene>
<proteinExistence type="inferred from homology"/>
<evidence type="ECO:0000256" key="6">
    <source>
        <dbReference type="SAM" id="MobiDB-lite"/>
    </source>
</evidence>
<evidence type="ECO:0000259" key="8">
    <source>
        <dbReference type="Pfam" id="PF16900"/>
    </source>
</evidence>
<comment type="similarity">
    <text evidence="1">Belongs to the replication factor A protein 1 family.</text>
</comment>
<dbReference type="AlphaFoldDB" id="A0A811RLM2"/>
<keyword evidence="4" id="KW-0862">Zinc</keyword>
<dbReference type="Pfam" id="PF16900">
    <property type="entry name" value="REPA_OB_2"/>
    <property type="match status" value="1"/>
</dbReference>
<evidence type="ECO:0000256" key="4">
    <source>
        <dbReference type="ARBA" id="ARBA00022833"/>
    </source>
</evidence>
<evidence type="ECO:0008006" key="11">
    <source>
        <dbReference type="Google" id="ProtNLM"/>
    </source>
</evidence>
<protein>
    <recommendedName>
        <fullName evidence="11">Replication factor A C-terminal domain-containing protein</fullName>
    </recommendedName>
</protein>
<dbReference type="Pfam" id="PF08646">
    <property type="entry name" value="Rep_fac-A_C"/>
    <property type="match status" value="1"/>
</dbReference>
<name>A0A811RLM2_9POAL</name>
<dbReference type="PANTHER" id="PTHR47165:SF3">
    <property type="entry name" value="RETROTRANSPOSON-LIKE PROTEIN"/>
    <property type="match status" value="1"/>
</dbReference>
<keyword evidence="2" id="KW-0479">Metal-binding</keyword>
<dbReference type="CDD" id="cd04476">
    <property type="entry name" value="RPA1_DBD_C"/>
    <property type="match status" value="1"/>
</dbReference>
<feature type="domain" description="Replication protein A OB" evidence="8">
    <location>
        <begin position="103"/>
        <end position="158"/>
    </location>
</feature>
<evidence type="ECO:0000256" key="5">
    <source>
        <dbReference type="ARBA" id="ARBA00023125"/>
    </source>
</evidence>
<dbReference type="InterPro" id="IPR047192">
    <property type="entry name" value="Euk_RPA1_DBD_C"/>
</dbReference>
<evidence type="ECO:0000259" key="7">
    <source>
        <dbReference type="Pfam" id="PF08646"/>
    </source>
</evidence>
<feature type="region of interest" description="Disordered" evidence="6">
    <location>
        <begin position="431"/>
        <end position="482"/>
    </location>
</feature>
<feature type="region of interest" description="Disordered" evidence="6">
    <location>
        <begin position="551"/>
        <end position="570"/>
    </location>
</feature>
<dbReference type="EMBL" id="CAJGYO010000015">
    <property type="protein sequence ID" value="CAD6270708.1"/>
    <property type="molecule type" value="Genomic_DNA"/>
</dbReference>
<keyword evidence="5" id="KW-0238">DNA-binding</keyword>
<dbReference type="OrthoDB" id="1750540at2759"/>
<sequence>MCTGAASRQSADLECGQFDEAFVEALKGTPCSSQGFSAICRKGHTMYAEISNDLIKSKASLFEVGTVYIIKKFLVDSARKSYRPVDKDLMFPAIKPTRMVYNLTDVIGYLVKYEATHTFVPKNQEKAKTLREIYIKDLRDNMMKITLWSEHARAFNISNIYDSEAGNVIVCLVVGCVPREDIKNNDKPCLTGSSACCYYLNPNIPEARPFYSRFKNTPVYIDRPTDEETHSPAEDIELPEKTIDALNQVDPFDEEGPFKCTVTVVSIINSTSWWYMSCKLCKKKVEQQPDGSYKCQKCQGTATVPRYLISFTGRDETSEARFFAYDDEAYKMIQRDCESVMNPLAPRDALPQPLQKIINSTFLLSVDLTNDSCKSIKYKQYQVKAVLARPKQSETDIISMSQYEEEKPTNASTDTDSPQHPSEVLLIELGTQQTPVPALDTDKETCKDDDTRSSAVHPGAQRNLFGHPDSTNKHDDVQNDEEDQTINDLKRLAAQDASSSKTKSKNLYLINRSVIYTYNSLLICGYETCVAANNAPPQLLQSATPKLMNPVRKQTAPAAASEDKRTRQNSCSTQSLLAQKFINYRL</sequence>
<dbReference type="InterPro" id="IPR031657">
    <property type="entry name" value="REPA_OB_2"/>
</dbReference>
<evidence type="ECO:0000313" key="9">
    <source>
        <dbReference type="EMBL" id="CAD6270708.1"/>
    </source>
</evidence>